<evidence type="ECO:0000256" key="1">
    <source>
        <dbReference type="SAM" id="Phobius"/>
    </source>
</evidence>
<name>A0A1I7UYR5_9PELO</name>
<sequence length="146" mass="16503">MEITIKEADRLLDFQQQKLELLKSSMHSQTFITTSILLVVIVAFCSAAPMIEEPKLEKPTNLEILFAKIVKKQNESKQHRLINFISRAMPGGVDAPVAMMAEYETFKSDKSANFLNDGAGHVVFRQYRRARLSDILHNVNRRAGGV</sequence>
<evidence type="ECO:0000313" key="2">
    <source>
        <dbReference type="Proteomes" id="UP000095282"/>
    </source>
</evidence>
<protein>
    <submittedName>
        <fullName evidence="3">Uncharacterized protein</fullName>
    </submittedName>
</protein>
<keyword evidence="1" id="KW-0812">Transmembrane</keyword>
<dbReference type="AlphaFoldDB" id="A0A1I7UYR5"/>
<keyword evidence="1" id="KW-0472">Membrane</keyword>
<dbReference type="eggNOG" id="ENOG502THJC">
    <property type="taxonomic scope" value="Eukaryota"/>
</dbReference>
<dbReference type="InterPro" id="IPR020376">
    <property type="entry name" value="Uncharacterised_F46C5.1"/>
</dbReference>
<organism evidence="2 3">
    <name type="scientific">Caenorhabditis tropicalis</name>
    <dbReference type="NCBI Taxonomy" id="1561998"/>
    <lineage>
        <taxon>Eukaryota</taxon>
        <taxon>Metazoa</taxon>
        <taxon>Ecdysozoa</taxon>
        <taxon>Nematoda</taxon>
        <taxon>Chromadorea</taxon>
        <taxon>Rhabditida</taxon>
        <taxon>Rhabditina</taxon>
        <taxon>Rhabditomorpha</taxon>
        <taxon>Rhabditoidea</taxon>
        <taxon>Rhabditidae</taxon>
        <taxon>Peloderinae</taxon>
        <taxon>Caenorhabditis</taxon>
    </lineage>
</organism>
<proteinExistence type="predicted"/>
<dbReference type="Pfam" id="PF17351">
    <property type="entry name" value="DUF5380"/>
    <property type="match status" value="1"/>
</dbReference>
<keyword evidence="2" id="KW-1185">Reference proteome</keyword>
<evidence type="ECO:0000313" key="3">
    <source>
        <dbReference type="WBParaSite" id="Csp11.Scaffold630.g20685.t1"/>
    </source>
</evidence>
<keyword evidence="1" id="KW-1133">Transmembrane helix</keyword>
<feature type="transmembrane region" description="Helical" evidence="1">
    <location>
        <begin position="31"/>
        <end position="51"/>
    </location>
</feature>
<accession>A0A1I7UYR5</accession>
<dbReference type="Proteomes" id="UP000095282">
    <property type="component" value="Unplaced"/>
</dbReference>
<dbReference type="WBParaSite" id="Csp11.Scaffold630.g20685.t1">
    <property type="protein sequence ID" value="Csp11.Scaffold630.g20685.t1"/>
    <property type="gene ID" value="Csp11.Scaffold630.g20685"/>
</dbReference>
<reference evidence="3" key="1">
    <citation type="submission" date="2016-11" db="UniProtKB">
        <authorList>
            <consortium name="WormBaseParasite"/>
        </authorList>
    </citation>
    <scope>IDENTIFICATION</scope>
</reference>